<proteinExistence type="predicted"/>
<keyword evidence="3" id="KW-1185">Reference proteome</keyword>
<comment type="caution">
    <text evidence="2">The sequence shown here is derived from an EMBL/GenBank/DDBJ whole genome shotgun (WGS) entry which is preliminary data.</text>
</comment>
<protein>
    <recommendedName>
        <fullName evidence="1">DUF6884 domain-containing protein</fullName>
    </recommendedName>
</protein>
<dbReference type="InterPro" id="IPR049251">
    <property type="entry name" value="DUF6884"/>
</dbReference>
<dbReference type="EMBL" id="JAMQOS010000010">
    <property type="protein sequence ID" value="MDS0284693.1"/>
    <property type="molecule type" value="Genomic_DNA"/>
</dbReference>
<evidence type="ECO:0000259" key="1">
    <source>
        <dbReference type="Pfam" id="PF21818"/>
    </source>
</evidence>
<dbReference type="RefSeq" id="WP_310902359.1">
    <property type="nucleotide sequence ID" value="NZ_JAMQOS010000010.1"/>
</dbReference>
<organism evidence="2 3">
    <name type="scientific">Haloarcula onubensis</name>
    <dbReference type="NCBI Taxonomy" id="2950539"/>
    <lineage>
        <taxon>Archaea</taxon>
        <taxon>Methanobacteriati</taxon>
        <taxon>Methanobacteriota</taxon>
        <taxon>Stenosarchaea group</taxon>
        <taxon>Halobacteria</taxon>
        <taxon>Halobacteriales</taxon>
        <taxon>Haloarculaceae</taxon>
        <taxon>Haloarcula</taxon>
    </lineage>
</organism>
<evidence type="ECO:0000313" key="2">
    <source>
        <dbReference type="EMBL" id="MDS0284693.1"/>
    </source>
</evidence>
<feature type="domain" description="DUF6884" evidence="1">
    <location>
        <begin position="19"/>
        <end position="171"/>
    </location>
</feature>
<dbReference type="Pfam" id="PF21818">
    <property type="entry name" value="DUF6884"/>
    <property type="match status" value="1"/>
</dbReference>
<gene>
    <name evidence="2" type="ORF">NDI86_21565</name>
</gene>
<evidence type="ECO:0000313" key="3">
    <source>
        <dbReference type="Proteomes" id="UP001268864"/>
    </source>
</evidence>
<reference evidence="2 3" key="1">
    <citation type="submission" date="2022-06" db="EMBL/GenBank/DDBJ databases">
        <title>Halomicroarcula sp. a new haloarchaeum isolate from saline soil.</title>
        <authorList>
            <person name="Strakova D."/>
            <person name="Galisteo C."/>
            <person name="Sanchez-Porro C."/>
            <person name="Ventosa A."/>
        </authorList>
    </citation>
    <scope>NUCLEOTIDE SEQUENCE [LARGE SCALE GENOMIC DNA]</scope>
    <source>
        <strain evidence="2 3">S3CR25-11</strain>
    </source>
</reference>
<sequence length="278" mass="31592">MKMNLDRDPETNRRIETFAIVSCGSKKADEEVPAADLYTSTHFQYKRRWAELYCDNWLILSAEHGLINPKKRLEPYDTSVRDLDDESLQEWTDDVEQTLWYRSNSYEGKPAGNDVAWDELDDDFSPHFELVLLAGTAYIDPFDGFFDHTFPAPVFTPLSGMGIGVQNSWLKTWVEAHPSLDDITDETAVAIDFDIDDTGDADVFYTRHNSGNIMVVPTSEKRQAKVLNETPEEGYLNSPATAMKDDRCWTVPVTEVPEVEDPEWECEPTLADFSTGEA</sequence>
<dbReference type="Proteomes" id="UP001268864">
    <property type="component" value="Unassembled WGS sequence"/>
</dbReference>
<name>A0ABU2FV91_9EURY</name>
<accession>A0ABU2FV91</accession>